<dbReference type="InterPro" id="IPR017972">
    <property type="entry name" value="Cyt_P450_CS"/>
</dbReference>
<dbReference type="InterPro" id="IPR001128">
    <property type="entry name" value="Cyt_P450"/>
</dbReference>
<accession>A0ABR2IS14</accession>
<feature type="signal peptide" evidence="7">
    <location>
        <begin position="1"/>
        <end position="17"/>
    </location>
</feature>
<organism evidence="8 9">
    <name type="scientific">Apiospora arundinis</name>
    <dbReference type="NCBI Taxonomy" id="335852"/>
    <lineage>
        <taxon>Eukaryota</taxon>
        <taxon>Fungi</taxon>
        <taxon>Dikarya</taxon>
        <taxon>Ascomycota</taxon>
        <taxon>Pezizomycotina</taxon>
        <taxon>Sordariomycetes</taxon>
        <taxon>Xylariomycetidae</taxon>
        <taxon>Amphisphaeriales</taxon>
        <taxon>Apiosporaceae</taxon>
        <taxon>Apiospora</taxon>
    </lineage>
</organism>
<feature type="chain" id="PRO_5045358676" evidence="7">
    <location>
        <begin position="18"/>
        <end position="559"/>
    </location>
</feature>
<evidence type="ECO:0000256" key="1">
    <source>
        <dbReference type="ARBA" id="ARBA00001971"/>
    </source>
</evidence>
<proteinExistence type="inferred from homology"/>
<dbReference type="PANTHER" id="PTHR24305:SF166">
    <property type="entry name" value="CYTOCHROME P450 12A4, MITOCHONDRIAL-RELATED"/>
    <property type="match status" value="1"/>
</dbReference>
<dbReference type="EMBL" id="JAPCWZ010000004">
    <property type="protein sequence ID" value="KAK8867634.1"/>
    <property type="molecule type" value="Genomic_DNA"/>
</dbReference>
<comment type="caution">
    <text evidence="8">The sequence shown here is derived from an EMBL/GenBank/DDBJ whole genome shotgun (WGS) entry which is preliminary data.</text>
</comment>
<name>A0ABR2IS14_9PEZI</name>
<dbReference type="Proteomes" id="UP001390339">
    <property type="component" value="Unassembled WGS sequence"/>
</dbReference>
<protein>
    <submittedName>
        <fullName evidence="8">Cytochrome P450</fullName>
    </submittedName>
</protein>
<dbReference type="InterPro" id="IPR002401">
    <property type="entry name" value="Cyt_P450_E_grp-I"/>
</dbReference>
<evidence type="ECO:0000256" key="3">
    <source>
        <dbReference type="ARBA" id="ARBA00022617"/>
    </source>
</evidence>
<dbReference type="InterPro" id="IPR050121">
    <property type="entry name" value="Cytochrome_P450_monoxygenase"/>
</dbReference>
<keyword evidence="5 6" id="KW-0408">Iron</keyword>
<dbReference type="PRINTS" id="PR00385">
    <property type="entry name" value="P450"/>
</dbReference>
<dbReference type="InterPro" id="IPR036396">
    <property type="entry name" value="Cyt_P450_sf"/>
</dbReference>
<dbReference type="Gene3D" id="1.10.630.10">
    <property type="entry name" value="Cytochrome P450"/>
    <property type="match status" value="1"/>
</dbReference>
<keyword evidence="3 6" id="KW-0349">Heme</keyword>
<keyword evidence="6" id="KW-0560">Oxidoreductase</keyword>
<keyword evidence="7" id="KW-0732">Signal</keyword>
<dbReference type="PANTHER" id="PTHR24305">
    <property type="entry name" value="CYTOCHROME P450"/>
    <property type="match status" value="1"/>
</dbReference>
<evidence type="ECO:0000256" key="6">
    <source>
        <dbReference type="RuleBase" id="RU000461"/>
    </source>
</evidence>
<evidence type="ECO:0000256" key="4">
    <source>
        <dbReference type="ARBA" id="ARBA00022723"/>
    </source>
</evidence>
<reference evidence="8 9" key="1">
    <citation type="journal article" date="2024" name="IMA Fungus">
        <title>Apiospora arundinis, a panoply of carbohydrate-active enzymes and secondary metabolites.</title>
        <authorList>
            <person name="Sorensen T."/>
            <person name="Petersen C."/>
            <person name="Muurmann A.T."/>
            <person name="Christiansen J.V."/>
            <person name="Brundto M.L."/>
            <person name="Overgaard C.K."/>
            <person name="Boysen A.T."/>
            <person name="Wollenberg R.D."/>
            <person name="Larsen T.O."/>
            <person name="Sorensen J.L."/>
            <person name="Nielsen K.L."/>
            <person name="Sondergaard T.E."/>
        </authorList>
    </citation>
    <scope>NUCLEOTIDE SEQUENCE [LARGE SCALE GENOMIC DNA]</scope>
    <source>
        <strain evidence="8 9">AAU 773</strain>
    </source>
</reference>
<dbReference type="PROSITE" id="PS00086">
    <property type="entry name" value="CYTOCHROME_P450"/>
    <property type="match status" value="1"/>
</dbReference>
<dbReference type="Pfam" id="PF00067">
    <property type="entry name" value="p450"/>
    <property type="match status" value="1"/>
</dbReference>
<evidence type="ECO:0000256" key="2">
    <source>
        <dbReference type="ARBA" id="ARBA00010617"/>
    </source>
</evidence>
<dbReference type="SUPFAM" id="SSF48264">
    <property type="entry name" value="Cytochrome P450"/>
    <property type="match status" value="1"/>
</dbReference>
<evidence type="ECO:0000256" key="5">
    <source>
        <dbReference type="ARBA" id="ARBA00023004"/>
    </source>
</evidence>
<keyword evidence="4 6" id="KW-0479">Metal-binding</keyword>
<keyword evidence="6" id="KW-0503">Monooxygenase</keyword>
<keyword evidence="9" id="KW-1185">Reference proteome</keyword>
<evidence type="ECO:0000313" key="9">
    <source>
        <dbReference type="Proteomes" id="UP001390339"/>
    </source>
</evidence>
<comment type="cofactor">
    <cofactor evidence="1">
        <name>heme</name>
        <dbReference type="ChEBI" id="CHEBI:30413"/>
    </cofactor>
</comment>
<gene>
    <name evidence="8" type="ORF">PGQ11_006212</name>
</gene>
<evidence type="ECO:0000256" key="7">
    <source>
        <dbReference type="SAM" id="SignalP"/>
    </source>
</evidence>
<sequence>MDFIACMTLCLVQVLLANNLSTTRTDNSQSARTAVELFLGQYLLLKFYRVFLYHRYFSPFRHLPGPKDSHFLFGQTLKLFQTESPTELYVQWVKQWPDAPLIRYLGAFNSEVLVVNSLAAYKDFLQTNCYSFVKPSWWHKVTRTIVGDGLLVMEGDEHRAHKKMLSGILSAPSVKKLEPVVWEKAKEVGLLFDSAIASNPDEETGVVESSDTFSKFTLDIMARVTLGLELNNLGSTAETYRQGKPESRSSIKSSEPKGYTFHEAYLALFGQSTFGNFLSFVNAFLPIRWLPVEANLRYLRGADWLQLTLSSIIRERKRDVMRASETGGYEKQNSRDMLTFLVEETLPGGPAEGIKENHFLGHILQLMVGGVDTTANMLAWSSYVLANHHNIQEKLRGEILNFLARVSEPTYADINTLPYLNGFVKELLRVYSPGTTIYRQAIEDVVLDGVFVPRGTMVEATWAMPMTNPQVWGDDADEVRPERWEHLTPTQKSPYAFPAFSGGPRMCPGKNLAYVEMKVILVEIMRQYRFLRVVTPPKLHNPSLILHAHELEVSVERIK</sequence>
<evidence type="ECO:0000313" key="8">
    <source>
        <dbReference type="EMBL" id="KAK8867634.1"/>
    </source>
</evidence>
<dbReference type="PRINTS" id="PR00463">
    <property type="entry name" value="EP450I"/>
</dbReference>
<comment type="similarity">
    <text evidence="2 6">Belongs to the cytochrome P450 family.</text>
</comment>